<gene>
    <name evidence="2" type="ORF">SAMN05421504_1011295</name>
</gene>
<dbReference type="RefSeq" id="WP_091287574.1">
    <property type="nucleotide sequence ID" value="NZ_FNON01000001.1"/>
</dbReference>
<evidence type="ECO:0000259" key="1">
    <source>
        <dbReference type="Pfam" id="PF01370"/>
    </source>
</evidence>
<dbReference type="OrthoDB" id="4559195at2"/>
<dbReference type="PANTHER" id="PTHR43245:SF13">
    <property type="entry name" value="UDP-D-APIOSE_UDP-D-XYLOSE SYNTHASE 2"/>
    <property type="match status" value="1"/>
</dbReference>
<dbReference type="Gene3D" id="3.90.25.10">
    <property type="entry name" value="UDP-galactose 4-epimerase, domain 1"/>
    <property type="match status" value="1"/>
</dbReference>
<dbReference type="InterPro" id="IPR050177">
    <property type="entry name" value="Lipid_A_modif_metabolic_enz"/>
</dbReference>
<accession>A0A1H2VQ02</accession>
<keyword evidence="3" id="KW-1185">Reference proteome</keyword>
<reference evidence="2 3" key="1">
    <citation type="submission" date="2016-10" db="EMBL/GenBank/DDBJ databases">
        <authorList>
            <person name="de Groot N.N."/>
        </authorList>
    </citation>
    <scope>NUCLEOTIDE SEQUENCE [LARGE SCALE GENOMIC DNA]</scope>
    <source>
        <strain evidence="2 3">CPCC 202699</strain>
    </source>
</reference>
<feature type="domain" description="NAD-dependent epimerase/dehydratase" evidence="1">
    <location>
        <begin position="8"/>
        <end position="239"/>
    </location>
</feature>
<dbReference type="InterPro" id="IPR036291">
    <property type="entry name" value="NAD(P)-bd_dom_sf"/>
</dbReference>
<organism evidence="2 3">
    <name type="scientific">Amycolatopsis xylanica</name>
    <dbReference type="NCBI Taxonomy" id="589385"/>
    <lineage>
        <taxon>Bacteria</taxon>
        <taxon>Bacillati</taxon>
        <taxon>Actinomycetota</taxon>
        <taxon>Actinomycetes</taxon>
        <taxon>Pseudonocardiales</taxon>
        <taxon>Pseudonocardiaceae</taxon>
        <taxon>Amycolatopsis</taxon>
    </lineage>
</organism>
<dbReference type="EMBL" id="FNON01000001">
    <property type="protein sequence ID" value="SDW70338.1"/>
    <property type="molecule type" value="Genomic_DNA"/>
</dbReference>
<evidence type="ECO:0000313" key="3">
    <source>
        <dbReference type="Proteomes" id="UP000199515"/>
    </source>
</evidence>
<evidence type="ECO:0000313" key="2">
    <source>
        <dbReference type="EMBL" id="SDW70338.1"/>
    </source>
</evidence>
<protein>
    <submittedName>
        <fullName evidence="2">Nucleoside-diphosphate-sugar epimerase</fullName>
    </submittedName>
</protein>
<dbReference type="InterPro" id="IPR001509">
    <property type="entry name" value="Epimerase_deHydtase"/>
</dbReference>
<dbReference type="PANTHER" id="PTHR43245">
    <property type="entry name" value="BIFUNCTIONAL POLYMYXIN RESISTANCE PROTEIN ARNA"/>
    <property type="match status" value="1"/>
</dbReference>
<dbReference type="Gene3D" id="3.40.50.720">
    <property type="entry name" value="NAD(P)-binding Rossmann-like Domain"/>
    <property type="match status" value="1"/>
</dbReference>
<dbReference type="STRING" id="589385.SAMN05421504_1011295"/>
<sequence length="314" mass="32537">MALKQPKVVVLGGTGWVGRHVTAAFTAASHETVVVARDGARAVPPARFVSLDLVTTPVTEIAAFFAETAPDIIVNAAGRPWGVSETVMRSSLLELTERVVAAVAGLERRPRFVQIGSVMEYGPATEGVPITESTPANPASAYARIKLAASAAVLAAARAGRLDGVVVRLVNIAGPGTAPTSLLGRVMETQLAARRAGETSRLRLTPLRALRDYIDIRDGADAIHAAALGGPTGEPVNIGSGAPIAVRSLVDSLIEISGVPTDLVEAEAVAPASPGAGGDWLAVDPAAAARQLGWKAHRGLDGALRDDWNERLER</sequence>
<dbReference type="AlphaFoldDB" id="A0A1H2VQ02"/>
<dbReference type="SUPFAM" id="SSF51735">
    <property type="entry name" value="NAD(P)-binding Rossmann-fold domains"/>
    <property type="match status" value="1"/>
</dbReference>
<dbReference type="Pfam" id="PF01370">
    <property type="entry name" value="Epimerase"/>
    <property type="match status" value="1"/>
</dbReference>
<name>A0A1H2VQ02_9PSEU</name>
<dbReference type="Proteomes" id="UP000199515">
    <property type="component" value="Unassembled WGS sequence"/>
</dbReference>
<proteinExistence type="predicted"/>